<reference evidence="3 4" key="1">
    <citation type="journal article" date="2014" name="Genome Biol. Evol.">
        <title>Extensive gene acquisition in the extremely psychrophilic bacterial species Psychroflexus torquis and the link to sea-ice ecosystem specialism.</title>
        <authorList>
            <person name="Feng S."/>
            <person name="Powell S.M."/>
            <person name="Wilson R."/>
            <person name="Bowman J.P."/>
        </authorList>
    </citation>
    <scope>NUCLEOTIDE SEQUENCE [LARGE SCALE GENOMIC DNA]</scope>
    <source>
        <strain evidence="3 4">ACAM 44</strain>
    </source>
</reference>
<dbReference type="GO" id="GO:0030153">
    <property type="term" value="P:bacteriocin immunity"/>
    <property type="evidence" value="ECO:0007669"/>
    <property type="project" value="InterPro"/>
</dbReference>
<protein>
    <recommendedName>
        <fullName evidence="2">Uncharacterized protein YyaB-like PH domain-containing protein</fullName>
    </recommendedName>
</protein>
<dbReference type="Pfam" id="PF06713">
    <property type="entry name" value="bPH_4"/>
    <property type="match status" value="1"/>
</dbReference>
<dbReference type="AlphaFoldDB" id="N1WXI5"/>
<evidence type="ECO:0000259" key="2">
    <source>
        <dbReference type="Pfam" id="PF06713"/>
    </source>
</evidence>
<dbReference type="InterPro" id="IPR009589">
    <property type="entry name" value="PH_YyaB-like"/>
</dbReference>
<keyword evidence="1" id="KW-0472">Membrane</keyword>
<dbReference type="EMBL" id="APLF01000004">
    <property type="protein sequence ID" value="EMY81907.1"/>
    <property type="molecule type" value="Genomic_DNA"/>
</dbReference>
<evidence type="ECO:0000313" key="3">
    <source>
        <dbReference type="EMBL" id="EMY81907.1"/>
    </source>
</evidence>
<keyword evidence="1" id="KW-0812">Transmembrane</keyword>
<feature type="transmembrane region" description="Helical" evidence="1">
    <location>
        <begin position="39"/>
        <end position="57"/>
    </location>
</feature>
<dbReference type="Proteomes" id="UP000012317">
    <property type="component" value="Unassembled WGS sequence"/>
</dbReference>
<sequence>MIKKNKAKVSYGMLIFIFLVFFGPVSFEVLNDGIQSEFYVLLGVLIPSFVFILYMFLKTEYYIEENLLKIKCGLLFNKSIEIHKIKKISKTNSPISSPARIEITYGEYDEIILSPKDKLTLAKDLTTIHPAIENNITED</sequence>
<accession>N1WXI5</accession>
<organism evidence="3 4">
    <name type="scientific">Psychroflexus gondwanensis ACAM 44</name>
    <dbReference type="NCBI Taxonomy" id="1189619"/>
    <lineage>
        <taxon>Bacteria</taxon>
        <taxon>Pseudomonadati</taxon>
        <taxon>Bacteroidota</taxon>
        <taxon>Flavobacteriia</taxon>
        <taxon>Flavobacteriales</taxon>
        <taxon>Flavobacteriaceae</taxon>
        <taxon>Psychroflexus</taxon>
    </lineage>
</organism>
<comment type="caution">
    <text evidence="3">The sequence shown here is derived from an EMBL/GenBank/DDBJ whole genome shotgun (WGS) entry which is preliminary data.</text>
</comment>
<feature type="domain" description="Uncharacterized protein YyaB-like PH" evidence="2">
    <location>
        <begin position="59"/>
        <end position="126"/>
    </location>
</feature>
<name>N1WXI5_9FLAO</name>
<dbReference type="STRING" id="1189619.pgond44_05170"/>
<keyword evidence="4" id="KW-1185">Reference proteome</keyword>
<dbReference type="RefSeq" id="WP_003437524.1">
    <property type="nucleotide sequence ID" value="NZ_APLF01000004.1"/>
</dbReference>
<gene>
    <name evidence="3" type="ORF">pgond44_05170</name>
</gene>
<feature type="transmembrane region" description="Helical" evidence="1">
    <location>
        <begin position="9"/>
        <end position="27"/>
    </location>
</feature>
<evidence type="ECO:0000313" key="4">
    <source>
        <dbReference type="Proteomes" id="UP000012317"/>
    </source>
</evidence>
<evidence type="ECO:0000256" key="1">
    <source>
        <dbReference type="SAM" id="Phobius"/>
    </source>
</evidence>
<proteinExistence type="predicted"/>
<dbReference type="eggNOG" id="ENOG5033ADT">
    <property type="taxonomic scope" value="Bacteria"/>
</dbReference>
<keyword evidence="1" id="KW-1133">Transmembrane helix</keyword>